<keyword evidence="4" id="KW-1185">Reference proteome</keyword>
<dbReference type="EMBL" id="AAXG02000013">
    <property type="protein sequence ID" value="EDM99959.1"/>
    <property type="molecule type" value="Genomic_DNA"/>
</dbReference>
<reference evidence="3 4" key="2">
    <citation type="submission" date="2007-06" db="EMBL/GenBank/DDBJ databases">
        <title>Draft genome sequence of Pseudoflavonifractor capillosus ATCC 29799.</title>
        <authorList>
            <person name="Sudarsanam P."/>
            <person name="Ley R."/>
            <person name="Guruge J."/>
            <person name="Turnbaugh P.J."/>
            <person name="Mahowald M."/>
            <person name="Liep D."/>
            <person name="Gordon J."/>
        </authorList>
    </citation>
    <scope>NUCLEOTIDE SEQUENCE [LARGE SCALE GENOMIC DNA]</scope>
    <source>
        <strain evidence="3 4">ATCC 29799</strain>
    </source>
</reference>
<dbReference type="STRING" id="411467.BACCAP_02232"/>
<protein>
    <recommendedName>
        <fullName evidence="2">Copper amine oxidase-like N-terminal domain-containing protein</fullName>
    </recommendedName>
</protein>
<feature type="coiled-coil region" evidence="1">
    <location>
        <begin position="465"/>
        <end position="513"/>
    </location>
</feature>
<evidence type="ECO:0000259" key="2">
    <source>
        <dbReference type="Pfam" id="PF07833"/>
    </source>
</evidence>
<comment type="caution">
    <text evidence="3">The sequence shown here is derived from an EMBL/GenBank/DDBJ whole genome shotgun (WGS) entry which is preliminary data.</text>
</comment>
<proteinExistence type="predicted"/>
<dbReference type="AlphaFoldDB" id="A6NVJ0"/>
<reference evidence="3 4" key="1">
    <citation type="submission" date="2007-04" db="EMBL/GenBank/DDBJ databases">
        <authorList>
            <person name="Fulton L."/>
            <person name="Clifton S."/>
            <person name="Fulton B."/>
            <person name="Xu J."/>
            <person name="Minx P."/>
            <person name="Pepin K.H."/>
            <person name="Johnson M."/>
            <person name="Thiruvilangam P."/>
            <person name="Bhonagiri V."/>
            <person name="Nash W.E."/>
            <person name="Mardis E.R."/>
            <person name="Wilson R.K."/>
        </authorList>
    </citation>
    <scope>NUCLEOTIDE SEQUENCE [LARGE SCALE GENOMIC DNA]</scope>
    <source>
        <strain evidence="3 4">ATCC 29799</strain>
    </source>
</reference>
<feature type="domain" description="Copper amine oxidase-like N-terminal" evidence="2">
    <location>
        <begin position="59"/>
        <end position="96"/>
    </location>
</feature>
<evidence type="ECO:0000313" key="4">
    <source>
        <dbReference type="Proteomes" id="UP000003639"/>
    </source>
</evidence>
<accession>A6NVJ0</accession>
<dbReference type="InterPro" id="IPR012854">
    <property type="entry name" value="Cu_amine_oxidase-like_N"/>
</dbReference>
<name>A6NVJ0_9FIRM</name>
<organism evidence="3 4">
    <name type="scientific">Pseudoflavonifractor capillosus ATCC 29799</name>
    <dbReference type="NCBI Taxonomy" id="411467"/>
    <lineage>
        <taxon>Bacteria</taxon>
        <taxon>Bacillati</taxon>
        <taxon>Bacillota</taxon>
        <taxon>Clostridia</taxon>
        <taxon>Eubacteriales</taxon>
        <taxon>Oscillospiraceae</taxon>
        <taxon>Pseudoflavonifractor</taxon>
    </lineage>
</organism>
<dbReference type="Gene3D" id="1.10.287.1490">
    <property type="match status" value="1"/>
</dbReference>
<keyword evidence="1" id="KW-0175">Coiled coil</keyword>
<sequence length="562" mass="63231">MDMKRMRTAVIAAVLLGVLAIGAGAASGIQQIIADLRPDITVEVDGMARTMTDKNGKTVYPISYEGTTYLPVRALGEILGQTVEWDSATQTVIMTEKVLEPAALYPTVDDLEKGMTRSEKAIDGLTPAATYVERAKQYAALVADLDDLRAGTDALVEETNSDFSAGKLTLAEFNDLNSRLGKVDVRLKDAYADLEAKTIADETGKLTAYEISANSLTELEAAMTELEKAIDAFKPAPTTVEQAQSYAALSLRLENLYEQISSRYKTINDDYMQNRITTSEYNSLNSRANSLDTRAKDARSDLEEKNAASGTAYQVADAVIKELDSRTAALEQEVKDLKPSQDYIERVKEYLAIEEKFSALSQDISSEYSIINDDLRQGRTSYSEYNSLNSRLGGLDVRVKNARADLKEKVFQGDWEDPDEGSTTPGGSYDRYWDQINNLANRIADLVKKIWTDGWKNGQQLVQDLKALDEECGKLEDALENAYKQSKLSKSEYRSLESLLDQAEDRADSAMDYLEDLFDWDDDDDDDDDWWNYRGHWNYGHDNGWHRGWYKNMWDDWDDWDD</sequence>
<evidence type="ECO:0000256" key="1">
    <source>
        <dbReference type="SAM" id="Coils"/>
    </source>
</evidence>
<dbReference type="Pfam" id="PF07833">
    <property type="entry name" value="Cu_amine_oxidN1"/>
    <property type="match status" value="1"/>
</dbReference>
<evidence type="ECO:0000313" key="3">
    <source>
        <dbReference type="EMBL" id="EDM99959.1"/>
    </source>
</evidence>
<dbReference type="eggNOG" id="COG2340">
    <property type="taxonomic scope" value="Bacteria"/>
</dbReference>
<dbReference type="Proteomes" id="UP000003639">
    <property type="component" value="Unassembled WGS sequence"/>
</dbReference>
<gene>
    <name evidence="3" type="ORF">BACCAP_02232</name>
</gene>